<keyword evidence="3 7" id="KW-0313">Glucose metabolism</keyword>
<dbReference type="Pfam" id="PF02781">
    <property type="entry name" value="G6PD_C"/>
    <property type="match status" value="1"/>
</dbReference>
<evidence type="ECO:0000313" key="10">
    <source>
        <dbReference type="EMBL" id="GFM37906.1"/>
    </source>
</evidence>
<proteinExistence type="inferred from homology"/>
<dbReference type="Gene3D" id="3.30.360.10">
    <property type="entry name" value="Dihydrodipicolinate Reductase, domain 2"/>
    <property type="match status" value="1"/>
</dbReference>
<dbReference type="EC" id="1.1.1.49" evidence="7"/>
<evidence type="ECO:0000256" key="2">
    <source>
        <dbReference type="ARBA" id="ARBA00009975"/>
    </source>
</evidence>
<reference evidence="10 11" key="1">
    <citation type="submission" date="2020-05" db="EMBL/GenBank/DDBJ databases">
        <title>Draft genome sequence of Desulfovibrio psychrotolerans JS1T.</title>
        <authorList>
            <person name="Ueno A."/>
            <person name="Tamazawa S."/>
            <person name="Tamamura S."/>
            <person name="Murakami T."/>
            <person name="Kiyama T."/>
            <person name="Inomata H."/>
            <person name="Amano Y."/>
            <person name="Miyakawa K."/>
            <person name="Tamaki H."/>
            <person name="Naganuma T."/>
            <person name="Kaneko K."/>
        </authorList>
    </citation>
    <scope>NUCLEOTIDE SEQUENCE [LARGE SCALE GENOMIC DNA]</scope>
    <source>
        <strain evidence="10 11">JS1</strain>
    </source>
</reference>
<dbReference type="PROSITE" id="PS00069">
    <property type="entry name" value="G6P_DEHYDROGENASE"/>
    <property type="match status" value="1"/>
</dbReference>
<dbReference type="SUPFAM" id="SSF51735">
    <property type="entry name" value="NAD(P)-binding Rossmann-fold domains"/>
    <property type="match status" value="1"/>
</dbReference>
<sequence>METRFTLQQPNVCAEASAEDCGIVVFGASGDLVQRKLIPALYGLHLRNLLPSRFYILGFARSDMTDEQFRGRMREAITAAHAEHPAAVAQEKLDAFLAMCRYVSGDYNDPRAYERLSMRCSTCDRDFDATGNRLFYLALPPDLHPVVTRRLAEADLTDEGPQGRPWARVVFEKPFGHDLASALHLDSLLGRTLAPSQIFRMDHYLGKETVQSVLMFRFANAIFEPLWNRRYIDHVQITTAESLGVEHRGGYYDNAGCLRDMFQNHMLQMLAITAMEPPASFQAESVRDERVKLMRSLRPWPCGDTGGELCNWVVRAQYEAAPGGASSLPAYRNEPDVAPDSVTETYVAAKVLIDNWRWQGVPFMLRSGKALHRKVTEIAVTFRRVPHVLFGLSSKAQMPANVLVLKIQPDEGIDLTIQAKQPGPKSCMSTMALSFKYKDIFGVTPPDAYERLLLDCMQGDRTLFWSREEVEAAWSLIDPVLSEWAAHPQRCPLHTYPAGSWGPQAADALMRSIGARWRRPPEMGGTHEQP</sequence>
<comment type="pathway">
    <text evidence="1 7">Carbohydrate degradation; pentose phosphate pathway; D-ribulose 5-phosphate from D-glucose 6-phosphate (oxidative stage): step 1/3.</text>
</comment>
<feature type="binding site" evidence="7">
    <location>
        <position position="374"/>
    </location>
    <ligand>
        <name>substrate</name>
    </ligand>
</feature>
<keyword evidence="6 7" id="KW-0119">Carbohydrate metabolism</keyword>
<dbReference type="InterPro" id="IPR036291">
    <property type="entry name" value="NAD(P)-bd_dom_sf"/>
</dbReference>
<organism evidence="10 11">
    <name type="scientific">Desulfovibrio psychrotolerans</name>
    <dbReference type="NCBI Taxonomy" id="415242"/>
    <lineage>
        <taxon>Bacteria</taxon>
        <taxon>Pseudomonadati</taxon>
        <taxon>Thermodesulfobacteriota</taxon>
        <taxon>Desulfovibrionia</taxon>
        <taxon>Desulfovibrionales</taxon>
        <taxon>Desulfovibrionaceae</taxon>
        <taxon>Desulfovibrio</taxon>
    </lineage>
</organism>
<dbReference type="HAMAP" id="MF_00966">
    <property type="entry name" value="G6PD"/>
    <property type="match status" value="1"/>
</dbReference>
<dbReference type="NCBIfam" id="TIGR00871">
    <property type="entry name" value="zwf"/>
    <property type="match status" value="1"/>
</dbReference>
<dbReference type="PRINTS" id="PR00079">
    <property type="entry name" value="G6PDHDRGNASE"/>
</dbReference>
<comment type="similarity">
    <text evidence="2 7">Belongs to the glucose-6-phosphate dehydrogenase family.</text>
</comment>
<dbReference type="AlphaFoldDB" id="A0A7J0BW10"/>
<keyword evidence="5 7" id="KW-0560">Oxidoreductase</keyword>
<evidence type="ECO:0000256" key="3">
    <source>
        <dbReference type="ARBA" id="ARBA00022526"/>
    </source>
</evidence>
<dbReference type="RefSeq" id="WP_174410523.1">
    <property type="nucleotide sequence ID" value="NZ_BLVP01000010.1"/>
</dbReference>
<keyword evidence="4 7" id="KW-0521">NADP</keyword>
<dbReference type="GO" id="GO:0006006">
    <property type="term" value="P:glucose metabolic process"/>
    <property type="evidence" value="ECO:0007669"/>
    <property type="project" value="UniProtKB-KW"/>
</dbReference>
<dbReference type="PANTHER" id="PTHR23429:SF0">
    <property type="entry name" value="GLUCOSE-6-PHOSPHATE 1-DEHYDROGENASE"/>
    <property type="match status" value="1"/>
</dbReference>
<dbReference type="Pfam" id="PF00479">
    <property type="entry name" value="G6PD_N"/>
    <property type="match status" value="1"/>
</dbReference>
<dbReference type="PANTHER" id="PTHR23429">
    <property type="entry name" value="GLUCOSE-6-PHOSPHATE 1-DEHYDROGENASE G6PD"/>
    <property type="match status" value="1"/>
</dbReference>
<dbReference type="GO" id="GO:0004345">
    <property type="term" value="F:glucose-6-phosphate dehydrogenase activity"/>
    <property type="evidence" value="ECO:0007669"/>
    <property type="project" value="UniProtKB-UniRule"/>
</dbReference>
<dbReference type="GO" id="GO:0050661">
    <property type="term" value="F:NADP binding"/>
    <property type="evidence" value="ECO:0007669"/>
    <property type="project" value="UniProtKB-UniRule"/>
</dbReference>
<dbReference type="InterPro" id="IPR022674">
    <property type="entry name" value="G6P_DH_NAD-bd"/>
</dbReference>
<feature type="binding site" evidence="7">
    <location>
        <position position="260"/>
    </location>
    <ligand>
        <name>substrate</name>
    </ligand>
</feature>
<protein>
    <recommendedName>
        <fullName evidence="7">Glucose-6-phosphate 1-dehydrogenase</fullName>
        <shortName evidence="7">G6PD</shortName>
        <ecNumber evidence="7">1.1.1.49</ecNumber>
    </recommendedName>
</protein>
<name>A0A7J0BW10_9BACT</name>
<dbReference type="InterPro" id="IPR019796">
    <property type="entry name" value="G6P_DH_AS"/>
</dbReference>
<evidence type="ECO:0000256" key="6">
    <source>
        <dbReference type="ARBA" id="ARBA00023277"/>
    </source>
</evidence>
<dbReference type="GO" id="GO:0009051">
    <property type="term" value="P:pentose-phosphate shunt, oxidative branch"/>
    <property type="evidence" value="ECO:0007669"/>
    <property type="project" value="TreeGrafter"/>
</dbReference>
<feature type="binding site" evidence="7">
    <location>
        <position position="369"/>
    </location>
    <ligand>
        <name>substrate</name>
    </ligand>
</feature>
<dbReference type="UniPathway" id="UPA00115">
    <property type="reaction ID" value="UER00408"/>
</dbReference>
<dbReference type="PIRSF" id="PIRSF000110">
    <property type="entry name" value="G6PD"/>
    <property type="match status" value="1"/>
</dbReference>
<accession>A0A7J0BW10</accession>
<feature type="binding site" evidence="7">
    <location>
        <position position="241"/>
    </location>
    <ligand>
        <name>substrate</name>
    </ligand>
</feature>
<evidence type="ECO:0000256" key="1">
    <source>
        <dbReference type="ARBA" id="ARBA00004937"/>
    </source>
</evidence>
<evidence type="ECO:0000259" key="9">
    <source>
        <dbReference type="Pfam" id="PF02781"/>
    </source>
</evidence>
<evidence type="ECO:0000313" key="11">
    <source>
        <dbReference type="Proteomes" id="UP000503820"/>
    </source>
</evidence>
<dbReference type="Gene3D" id="3.40.50.720">
    <property type="entry name" value="NAD(P)-binding Rossmann-like Domain"/>
    <property type="match status" value="1"/>
</dbReference>
<comment type="function">
    <text evidence="7">Catalyzes the oxidation of glucose 6-phosphate to 6-phosphogluconolactone.</text>
</comment>
<dbReference type="InterPro" id="IPR022675">
    <property type="entry name" value="G6P_DH_C"/>
</dbReference>
<dbReference type="Proteomes" id="UP000503820">
    <property type="component" value="Unassembled WGS sequence"/>
</dbReference>
<feature type="binding site" evidence="7">
    <location>
        <position position="173"/>
    </location>
    <ligand>
        <name>NADP(+)</name>
        <dbReference type="ChEBI" id="CHEBI:58349"/>
    </ligand>
</feature>
<comment type="catalytic activity">
    <reaction evidence="7">
        <text>D-glucose 6-phosphate + NADP(+) = 6-phospho-D-glucono-1,5-lactone + NADPH + H(+)</text>
        <dbReference type="Rhea" id="RHEA:15841"/>
        <dbReference type="ChEBI" id="CHEBI:15378"/>
        <dbReference type="ChEBI" id="CHEBI:57783"/>
        <dbReference type="ChEBI" id="CHEBI:57955"/>
        <dbReference type="ChEBI" id="CHEBI:58349"/>
        <dbReference type="ChEBI" id="CHEBI:61548"/>
        <dbReference type="EC" id="1.1.1.49"/>
    </reaction>
</comment>
<feature type="binding site" evidence="7">
    <location>
        <position position="207"/>
    </location>
    <ligand>
        <name>substrate</name>
    </ligand>
</feature>
<feature type="binding site" evidence="7">
    <location>
        <position position="203"/>
    </location>
    <ligand>
        <name>substrate</name>
    </ligand>
</feature>
<feature type="domain" description="Glucose-6-phosphate dehydrogenase NAD-binding" evidence="8">
    <location>
        <begin position="24"/>
        <end position="211"/>
    </location>
</feature>
<evidence type="ECO:0000259" key="8">
    <source>
        <dbReference type="Pfam" id="PF00479"/>
    </source>
</evidence>
<comment type="caution">
    <text evidence="7">Lacks conserved residue(s) required for the propagation of feature annotation.</text>
</comment>
<feature type="binding site" evidence="7">
    <location>
        <position position="61"/>
    </location>
    <ligand>
        <name>NADP(+)</name>
        <dbReference type="ChEBI" id="CHEBI:58349"/>
    </ligand>
</feature>
<feature type="domain" description="Glucose-6-phosphate dehydrogenase C-terminal" evidence="9">
    <location>
        <begin position="214"/>
        <end position="518"/>
    </location>
</feature>
<dbReference type="GO" id="GO:0005829">
    <property type="term" value="C:cytosol"/>
    <property type="evidence" value="ECO:0007669"/>
    <property type="project" value="TreeGrafter"/>
</dbReference>
<evidence type="ECO:0000256" key="5">
    <source>
        <dbReference type="ARBA" id="ARBA00023002"/>
    </source>
</evidence>
<dbReference type="InterPro" id="IPR001282">
    <property type="entry name" value="G6P_DH"/>
</dbReference>
<feature type="active site" description="Proton acceptor" evidence="7">
    <location>
        <position position="265"/>
    </location>
</feature>
<keyword evidence="11" id="KW-1185">Reference proteome</keyword>
<evidence type="ECO:0000256" key="7">
    <source>
        <dbReference type="HAMAP-Rule" id="MF_00966"/>
    </source>
</evidence>
<dbReference type="EMBL" id="BLVP01000010">
    <property type="protein sequence ID" value="GFM37906.1"/>
    <property type="molecule type" value="Genomic_DNA"/>
</dbReference>
<dbReference type="SUPFAM" id="SSF55347">
    <property type="entry name" value="Glyceraldehyde-3-phosphate dehydrogenase-like, C-terminal domain"/>
    <property type="match status" value="1"/>
</dbReference>
<dbReference type="NCBIfam" id="NF009492">
    <property type="entry name" value="PRK12853.1-3"/>
    <property type="match status" value="1"/>
</dbReference>
<comment type="caution">
    <text evidence="10">The sequence shown here is derived from an EMBL/GenBank/DDBJ whole genome shotgun (WGS) entry which is preliminary data.</text>
</comment>
<evidence type="ECO:0000256" key="4">
    <source>
        <dbReference type="ARBA" id="ARBA00022857"/>
    </source>
</evidence>
<gene>
    <name evidence="7 10" type="primary">zwf</name>
    <name evidence="10" type="ORF">DSM19430T_25900</name>
</gene>